<keyword evidence="1" id="KW-0175">Coiled coil</keyword>
<dbReference type="Proteomes" id="UP000654913">
    <property type="component" value="Chromosome 3"/>
</dbReference>
<gene>
    <name evidence="3" type="ORF">APUU_31367S</name>
</gene>
<feature type="coiled-coil region" evidence="1">
    <location>
        <begin position="255"/>
        <end position="353"/>
    </location>
</feature>
<dbReference type="OrthoDB" id="3068835at2759"/>
<accession>A0A7R8ALX3</accession>
<dbReference type="PANTHER" id="PTHR38887:SF1">
    <property type="entry name" value="RAS MODIFICATION PROTEIN ERF4"/>
    <property type="match status" value="1"/>
</dbReference>
<organism evidence="3 4">
    <name type="scientific">Aspergillus puulaauensis</name>
    <dbReference type="NCBI Taxonomy" id="1220207"/>
    <lineage>
        <taxon>Eukaryota</taxon>
        <taxon>Fungi</taxon>
        <taxon>Dikarya</taxon>
        <taxon>Ascomycota</taxon>
        <taxon>Pezizomycotina</taxon>
        <taxon>Eurotiomycetes</taxon>
        <taxon>Eurotiomycetidae</taxon>
        <taxon>Eurotiales</taxon>
        <taxon>Aspergillaceae</taxon>
        <taxon>Aspergillus</taxon>
    </lineage>
</organism>
<dbReference type="RefSeq" id="XP_041555336.1">
    <property type="nucleotide sequence ID" value="XM_041702563.1"/>
</dbReference>
<dbReference type="AlphaFoldDB" id="A0A7R8ALX3"/>
<dbReference type="KEGG" id="apuu:APUU_31367S"/>
<evidence type="ECO:0000256" key="2">
    <source>
        <dbReference type="SAM" id="MobiDB-lite"/>
    </source>
</evidence>
<protein>
    <submittedName>
        <fullName evidence="3">Uncharacterized protein</fullName>
    </submittedName>
</protein>
<proteinExistence type="predicted"/>
<evidence type="ECO:0000256" key="1">
    <source>
        <dbReference type="SAM" id="Coils"/>
    </source>
</evidence>
<dbReference type="InterPro" id="IPR053221">
    <property type="entry name" value="Burnettramic_acid_biosynth"/>
</dbReference>
<sequence length="380" mass="42471">MESSKEYQSDANNHTQCFIPESPPPPYSPAEPSNSLFKPIIIPQVTKAFSSEIASPFMRAYSPTLSEYQITQADFLTFLDGLNEVFIANPVLQATSIAGSVMGNIHPVEIVGIAVEAASEIGSETTSYFRTRAYLKKANADIFGPRGLKAKIMEFDKMARAVAVHPDELKERMQREAGILEGADSESAEDIDIGILNSVIADGEGGGEEIEARRNPRLQLLDALQGHVAPLDTEGLPVSPEQRNLLKRWNASFAAKEGQKQHKRLDRKVREAKEERAKKYKEALEIAQEMERDIGKIEAKIDKIPKKEDDEMKIEKKISSLVADMEKTRRKKLKKMREAMKDGDEELEDLQRKDMEKTLKIKWLVISADCNGSPDAQNEG</sequence>
<evidence type="ECO:0000313" key="4">
    <source>
        <dbReference type="Proteomes" id="UP000654913"/>
    </source>
</evidence>
<reference evidence="3" key="1">
    <citation type="submission" date="2021-01" db="EMBL/GenBank/DDBJ databases">
        <authorList>
            <consortium name="Aspergillus puulaauensis MK2 genome sequencing consortium"/>
            <person name="Kazuki M."/>
            <person name="Futagami T."/>
        </authorList>
    </citation>
    <scope>NUCLEOTIDE SEQUENCE</scope>
    <source>
        <strain evidence="3">MK2</strain>
    </source>
</reference>
<name>A0A7R8ALX3_9EURO</name>
<keyword evidence="4" id="KW-1185">Reference proteome</keyword>
<dbReference type="PANTHER" id="PTHR38887">
    <property type="entry name" value="CHROMOSOME 21, WHOLE GENOME SHOTGUN SEQUENCE"/>
    <property type="match status" value="1"/>
</dbReference>
<dbReference type="GeneID" id="64973147"/>
<reference evidence="3" key="2">
    <citation type="submission" date="2021-02" db="EMBL/GenBank/DDBJ databases">
        <title>Aspergillus puulaauensis MK2 genome sequence.</title>
        <authorList>
            <person name="Futagami T."/>
            <person name="Mori K."/>
            <person name="Kadooka C."/>
            <person name="Tanaka T."/>
        </authorList>
    </citation>
    <scope>NUCLEOTIDE SEQUENCE</scope>
    <source>
        <strain evidence="3">MK2</strain>
    </source>
</reference>
<dbReference type="EMBL" id="AP024445">
    <property type="protein sequence ID" value="BCS23142.1"/>
    <property type="molecule type" value="Genomic_DNA"/>
</dbReference>
<evidence type="ECO:0000313" key="3">
    <source>
        <dbReference type="EMBL" id="BCS23142.1"/>
    </source>
</evidence>
<feature type="region of interest" description="Disordered" evidence="2">
    <location>
        <begin position="1"/>
        <end position="30"/>
    </location>
</feature>